<dbReference type="Gene3D" id="1.20.140.10">
    <property type="entry name" value="Butyryl-CoA Dehydrogenase, subunit A, domain 3"/>
    <property type="match status" value="1"/>
</dbReference>
<name>A0A5Q0H3M0_SACSY</name>
<dbReference type="InterPro" id="IPR037069">
    <property type="entry name" value="AcylCoA_DH/ox_N_sf"/>
</dbReference>
<dbReference type="GO" id="GO:0033539">
    <property type="term" value="P:fatty acid beta-oxidation using acyl-CoA dehydrogenase"/>
    <property type="evidence" value="ECO:0007669"/>
    <property type="project" value="TreeGrafter"/>
</dbReference>
<dbReference type="PANTHER" id="PTHR48083:SF19">
    <property type="entry name" value="FLAVIN-DEPENDENT MONOOXYGENASE, OXYGENASE SUBUNIT HSAA"/>
    <property type="match status" value="1"/>
</dbReference>
<dbReference type="InterPro" id="IPR009100">
    <property type="entry name" value="AcylCoA_DH/oxidase_NM_dom_sf"/>
</dbReference>
<feature type="domain" description="Acyl-CoA dehydrogenase C-terminal" evidence="4">
    <location>
        <begin position="245"/>
        <end position="374"/>
    </location>
</feature>
<dbReference type="EMBL" id="CP034550">
    <property type="protein sequence ID" value="QFZ20709.1"/>
    <property type="molecule type" value="Genomic_DNA"/>
</dbReference>
<comment type="similarity">
    <text evidence="2">Belongs to the HpaH/HsaA monooxygenase family.</text>
</comment>
<dbReference type="Pfam" id="PF02771">
    <property type="entry name" value="Acyl-CoA_dh_N"/>
    <property type="match status" value="1"/>
</dbReference>
<dbReference type="GO" id="GO:0016712">
    <property type="term" value="F:oxidoreductase activity, acting on paired donors, with incorporation or reduction of molecular oxygen, reduced flavin or flavoprotein as one donor, and incorporation of one atom of oxygen"/>
    <property type="evidence" value="ECO:0007669"/>
    <property type="project" value="TreeGrafter"/>
</dbReference>
<organism evidence="5 6">
    <name type="scientific">Saccharothrix syringae</name>
    <name type="common">Nocardiopsis syringae</name>
    <dbReference type="NCBI Taxonomy" id="103733"/>
    <lineage>
        <taxon>Bacteria</taxon>
        <taxon>Bacillati</taxon>
        <taxon>Actinomycetota</taxon>
        <taxon>Actinomycetes</taxon>
        <taxon>Pseudonocardiales</taxon>
        <taxon>Pseudonocardiaceae</taxon>
        <taxon>Saccharothrix</taxon>
    </lineage>
</organism>
<evidence type="ECO:0000313" key="6">
    <source>
        <dbReference type="Proteomes" id="UP000325787"/>
    </source>
</evidence>
<dbReference type="AlphaFoldDB" id="A0A5Q0H3M0"/>
<dbReference type="InterPro" id="IPR036250">
    <property type="entry name" value="AcylCo_DH-like_C"/>
</dbReference>
<dbReference type="GO" id="GO:0050660">
    <property type="term" value="F:flavin adenine dinucleotide binding"/>
    <property type="evidence" value="ECO:0007669"/>
    <property type="project" value="InterPro"/>
</dbReference>
<dbReference type="PIRSF" id="PIRSF016578">
    <property type="entry name" value="HsaA"/>
    <property type="match status" value="1"/>
</dbReference>
<dbReference type="PANTHER" id="PTHR48083">
    <property type="entry name" value="MEDIUM-CHAIN SPECIFIC ACYL-COA DEHYDROGENASE, MITOCHONDRIAL-RELATED"/>
    <property type="match status" value="1"/>
</dbReference>
<evidence type="ECO:0000259" key="4">
    <source>
        <dbReference type="Pfam" id="PF08028"/>
    </source>
</evidence>
<dbReference type="Gene3D" id="2.40.110.10">
    <property type="entry name" value="Butyryl-CoA Dehydrogenase, subunit A, domain 2"/>
    <property type="match status" value="1"/>
</dbReference>
<protein>
    <submittedName>
        <fullName evidence="5">Acyl-CoA dehydrogenase</fullName>
    </submittedName>
</protein>
<keyword evidence="6" id="KW-1185">Reference proteome</keyword>
<gene>
    <name evidence="5" type="ORF">EKG83_27880</name>
</gene>
<evidence type="ECO:0000313" key="5">
    <source>
        <dbReference type="EMBL" id="QFZ20709.1"/>
    </source>
</evidence>
<dbReference type="InterPro" id="IPR013786">
    <property type="entry name" value="AcylCoA_DH/ox_N"/>
</dbReference>
<accession>A0A5Q0H3M0</accession>
<dbReference type="Pfam" id="PF08028">
    <property type="entry name" value="Acyl-CoA_dh_2"/>
    <property type="match status" value="1"/>
</dbReference>
<dbReference type="SUPFAM" id="SSF47203">
    <property type="entry name" value="Acyl-CoA dehydrogenase C-terminal domain-like"/>
    <property type="match status" value="1"/>
</dbReference>
<keyword evidence="1" id="KW-0560">Oxidoreductase</keyword>
<dbReference type="Proteomes" id="UP000325787">
    <property type="component" value="Chromosome"/>
</dbReference>
<proteinExistence type="inferred from homology"/>
<evidence type="ECO:0000256" key="1">
    <source>
        <dbReference type="ARBA" id="ARBA00023002"/>
    </source>
</evidence>
<sequence length="395" mass="43053">MVPTVESSTREQLVNRVAELVPVLREKAAWMEENRRLHPEAIDLLAEAGLFKLRRPKRYGGYEIDTRTLVDIGAQLARADGSLSWTIGVYWTPTYITGMFPDEAQDEVFATEDVRVCGSSTPSVMAAPVDGGIVLNGPSKFASGALHAHWQEVAAILIRPDAEPEPIMALVPMSDLELVDDWHTSGLKATGSITTLAKDVFVPQHRVIPMAAAMVPQSLSRANADSPMYRTPTSLVAAASGAGTPIGLAEAALEVFLERLPDRKITYTFYEKQGEAPITHVQVGTAKLKIDAARFHAERCAAVVDEKCLNGEPWKLEERTQVRVDWGQAAKLAKEAVDILFSASGGSAIFDRKSPLPRIVNDMNAVNLHALINPDTNTETYGRVLCGLEPNTVYI</sequence>
<dbReference type="InterPro" id="IPR013107">
    <property type="entry name" value="Acyl-CoA_DH_C"/>
</dbReference>
<dbReference type="SUPFAM" id="SSF56645">
    <property type="entry name" value="Acyl-CoA dehydrogenase NM domain-like"/>
    <property type="match status" value="1"/>
</dbReference>
<dbReference type="InterPro" id="IPR050741">
    <property type="entry name" value="Acyl-CoA_dehydrogenase"/>
</dbReference>
<dbReference type="InterPro" id="IPR046373">
    <property type="entry name" value="Acyl-CoA_Oxase/DH_mid-dom_sf"/>
</dbReference>
<dbReference type="KEGG" id="ssyi:EKG83_27880"/>
<dbReference type="Gene3D" id="1.10.540.10">
    <property type="entry name" value="Acyl-CoA dehydrogenase/oxidase, N-terminal domain"/>
    <property type="match status" value="1"/>
</dbReference>
<evidence type="ECO:0000256" key="2">
    <source>
        <dbReference type="ARBA" id="ARBA00049661"/>
    </source>
</evidence>
<dbReference type="GO" id="GO:0003995">
    <property type="term" value="F:acyl-CoA dehydrogenase activity"/>
    <property type="evidence" value="ECO:0007669"/>
    <property type="project" value="TreeGrafter"/>
</dbReference>
<dbReference type="OrthoDB" id="3402961at2"/>
<dbReference type="GO" id="GO:0005737">
    <property type="term" value="C:cytoplasm"/>
    <property type="evidence" value="ECO:0007669"/>
    <property type="project" value="TreeGrafter"/>
</dbReference>
<feature type="domain" description="Acyl-CoA dehydrogenase/oxidase N-terminal" evidence="3">
    <location>
        <begin position="24"/>
        <end position="89"/>
    </location>
</feature>
<reference evidence="6" key="1">
    <citation type="journal article" date="2021" name="Curr. Microbiol.">
        <title>Complete genome of nocamycin-producing strain Saccharothrix syringae NRRL B-16468 reveals the biosynthetic potential for secondary metabolites.</title>
        <authorList>
            <person name="Mo X."/>
            <person name="Yang S."/>
        </authorList>
    </citation>
    <scope>NUCLEOTIDE SEQUENCE [LARGE SCALE GENOMIC DNA]</scope>
    <source>
        <strain evidence="6">ATCC 51364 / DSM 43886 / JCM 6844 / KCTC 9398 / NBRC 14523 / NRRL B-16468 / INA 2240</strain>
    </source>
</reference>
<evidence type="ECO:0000259" key="3">
    <source>
        <dbReference type="Pfam" id="PF02771"/>
    </source>
</evidence>